<dbReference type="EMBL" id="LBQB01000002">
    <property type="protein sequence ID" value="KKP70048.1"/>
    <property type="molecule type" value="Genomic_DNA"/>
</dbReference>
<accession>A0A0G0BKS0</accession>
<gene>
    <name evidence="1" type="ORF">UR67_C0002G0168</name>
</gene>
<evidence type="ECO:0000313" key="2">
    <source>
        <dbReference type="Proteomes" id="UP000034581"/>
    </source>
</evidence>
<name>A0A0G0BKS0_UNCC3</name>
<dbReference type="AlphaFoldDB" id="A0A0G0BKS0"/>
<comment type="caution">
    <text evidence="1">The sequence shown here is derived from an EMBL/GenBank/DDBJ whole genome shotgun (WGS) entry which is preliminary data.</text>
</comment>
<sequence length="69" mass="7945">MIDTAQARMILGKEAIGLKNKDIQQMLDCFYQIAEIGYKMLEENTTKVYDEIGHNLNTTREGIKNRQPV</sequence>
<proteinExistence type="predicted"/>
<dbReference type="Proteomes" id="UP000034581">
    <property type="component" value="Unassembled WGS sequence"/>
</dbReference>
<evidence type="ECO:0000313" key="1">
    <source>
        <dbReference type="EMBL" id="KKP70048.1"/>
    </source>
</evidence>
<reference evidence="1 2" key="1">
    <citation type="journal article" date="2015" name="Nature">
        <title>rRNA introns, odd ribosomes, and small enigmatic genomes across a large radiation of phyla.</title>
        <authorList>
            <person name="Brown C.T."/>
            <person name="Hug L.A."/>
            <person name="Thomas B.C."/>
            <person name="Sharon I."/>
            <person name="Castelle C.J."/>
            <person name="Singh A."/>
            <person name="Wilkins M.J."/>
            <person name="Williams K.H."/>
            <person name="Banfield J.F."/>
        </authorList>
    </citation>
    <scope>NUCLEOTIDE SEQUENCE [LARGE SCALE GENOMIC DNA]</scope>
</reference>
<organism evidence="1 2">
    <name type="scientific">candidate division CPR3 bacterium GW2011_GWF2_35_18</name>
    <dbReference type="NCBI Taxonomy" id="1618350"/>
    <lineage>
        <taxon>Bacteria</taxon>
        <taxon>Bacteria division CPR3</taxon>
    </lineage>
</organism>
<protein>
    <submittedName>
        <fullName evidence="1">Uncharacterized protein</fullName>
    </submittedName>
</protein>